<dbReference type="GO" id="GO:0004523">
    <property type="term" value="F:RNA-DNA hybrid ribonuclease activity"/>
    <property type="evidence" value="ECO:0007669"/>
    <property type="project" value="InterPro"/>
</dbReference>
<comment type="caution">
    <text evidence="2">The sequence shown here is derived from an EMBL/GenBank/DDBJ whole genome shotgun (WGS) entry which is preliminary data.</text>
</comment>
<dbReference type="EMBL" id="BMEQ01000019">
    <property type="protein sequence ID" value="GGG64576.1"/>
    <property type="molecule type" value="Genomic_DNA"/>
</dbReference>
<sequence>MGAEPTGALPAPPSSRPVRLDEVAALRRETYTVHMLHTHLLHCWAVVAPDGTTVAGPSVATPAPDRATTVRQVFAGLIAAGWDGAAPVSVGTRGTGNILADAPVPVPVVGIAEPSRLRLAEDAIASVAKALIGDVTISTDASLPRGGGPAGLGYSITSDGPLGLNIVGATTCPVAGVDRARTAELEAIRAGIGRAKCELGLFWAPAHLVIESDSAFALSYLVRTRAGRAPVRGDVCCDKVAARILELVEGTPTAFTRVWGHSGVAANEIADRASRLARRHAQ</sequence>
<gene>
    <name evidence="2" type="ORF">GCM10011374_30290</name>
</gene>
<dbReference type="Pfam" id="PF00075">
    <property type="entry name" value="RNase_H"/>
    <property type="match status" value="1"/>
</dbReference>
<evidence type="ECO:0000313" key="3">
    <source>
        <dbReference type="Proteomes" id="UP000638848"/>
    </source>
</evidence>
<accession>A0A917H1I4</accession>
<reference evidence="2" key="1">
    <citation type="journal article" date="2014" name="Int. J. Syst. Evol. Microbiol.">
        <title>Complete genome sequence of Corynebacterium casei LMG S-19264T (=DSM 44701T), isolated from a smear-ripened cheese.</title>
        <authorList>
            <consortium name="US DOE Joint Genome Institute (JGI-PGF)"/>
            <person name="Walter F."/>
            <person name="Albersmeier A."/>
            <person name="Kalinowski J."/>
            <person name="Ruckert C."/>
        </authorList>
    </citation>
    <scope>NUCLEOTIDE SEQUENCE</scope>
    <source>
        <strain evidence="2">CGMCC 1.12187</strain>
    </source>
</reference>
<proteinExistence type="predicted"/>
<dbReference type="Proteomes" id="UP000638848">
    <property type="component" value="Unassembled WGS sequence"/>
</dbReference>
<name>A0A917H1I4_9MICC</name>
<dbReference type="SUPFAM" id="SSF53098">
    <property type="entry name" value="Ribonuclease H-like"/>
    <property type="match status" value="1"/>
</dbReference>
<keyword evidence="3" id="KW-1185">Reference proteome</keyword>
<organism evidence="2 3">
    <name type="scientific">Kocuria dechangensis</name>
    <dbReference type="NCBI Taxonomy" id="1176249"/>
    <lineage>
        <taxon>Bacteria</taxon>
        <taxon>Bacillati</taxon>
        <taxon>Actinomycetota</taxon>
        <taxon>Actinomycetes</taxon>
        <taxon>Micrococcales</taxon>
        <taxon>Micrococcaceae</taxon>
        <taxon>Kocuria</taxon>
    </lineage>
</organism>
<dbReference type="InterPro" id="IPR012337">
    <property type="entry name" value="RNaseH-like_sf"/>
</dbReference>
<dbReference type="InterPro" id="IPR002156">
    <property type="entry name" value="RNaseH_domain"/>
</dbReference>
<dbReference type="GO" id="GO:0003676">
    <property type="term" value="F:nucleic acid binding"/>
    <property type="evidence" value="ECO:0007669"/>
    <property type="project" value="InterPro"/>
</dbReference>
<feature type="domain" description="RNase H type-1" evidence="1">
    <location>
        <begin position="131"/>
        <end position="279"/>
    </location>
</feature>
<reference evidence="2" key="2">
    <citation type="submission" date="2020-09" db="EMBL/GenBank/DDBJ databases">
        <authorList>
            <person name="Sun Q."/>
            <person name="Zhou Y."/>
        </authorList>
    </citation>
    <scope>NUCLEOTIDE SEQUENCE</scope>
    <source>
        <strain evidence="2">CGMCC 1.12187</strain>
    </source>
</reference>
<dbReference type="PROSITE" id="PS50879">
    <property type="entry name" value="RNASE_H_1"/>
    <property type="match status" value="1"/>
</dbReference>
<dbReference type="RefSeq" id="WP_188538688.1">
    <property type="nucleotide sequence ID" value="NZ_BMEQ01000019.1"/>
</dbReference>
<evidence type="ECO:0000313" key="2">
    <source>
        <dbReference type="EMBL" id="GGG64576.1"/>
    </source>
</evidence>
<dbReference type="AlphaFoldDB" id="A0A917H1I4"/>
<evidence type="ECO:0000259" key="1">
    <source>
        <dbReference type="PROSITE" id="PS50879"/>
    </source>
</evidence>
<dbReference type="Gene3D" id="3.30.420.10">
    <property type="entry name" value="Ribonuclease H-like superfamily/Ribonuclease H"/>
    <property type="match status" value="1"/>
</dbReference>
<protein>
    <recommendedName>
        <fullName evidence="1">RNase H type-1 domain-containing protein</fullName>
    </recommendedName>
</protein>
<dbReference type="InterPro" id="IPR036397">
    <property type="entry name" value="RNaseH_sf"/>
</dbReference>